<dbReference type="RefSeq" id="XP_025561639.1">
    <property type="nucleotide sequence ID" value="XM_025708239.1"/>
</dbReference>
<dbReference type="GO" id="GO:0003824">
    <property type="term" value="F:catalytic activity"/>
    <property type="evidence" value="ECO:0007669"/>
    <property type="project" value="InterPro"/>
</dbReference>
<evidence type="ECO:0000313" key="4">
    <source>
        <dbReference type="Proteomes" id="UP000248405"/>
    </source>
</evidence>
<sequence length="109" mass="11265">MSPARRGRSSEASSRRSPRASKSATSRSQPYGFGSLSGHDIVIIALPAGVYGTISATSAVVELRRKISAVKLGLLFGICSVAPGKSYDNRLANGLSCIIGNGNLESAIV</sequence>
<dbReference type="GO" id="GO:0009116">
    <property type="term" value="P:nucleoside metabolic process"/>
    <property type="evidence" value="ECO:0007669"/>
    <property type="project" value="InterPro"/>
</dbReference>
<dbReference type="GeneID" id="37212831"/>
<feature type="transmembrane region" description="Helical" evidence="2">
    <location>
        <begin position="41"/>
        <end position="61"/>
    </location>
</feature>
<protein>
    <submittedName>
        <fullName evidence="3">Uncharacterized protein</fullName>
    </submittedName>
</protein>
<keyword evidence="4" id="KW-1185">Reference proteome</keyword>
<feature type="region of interest" description="Disordered" evidence="1">
    <location>
        <begin position="1"/>
        <end position="33"/>
    </location>
</feature>
<dbReference type="OrthoDB" id="1577640at2759"/>
<dbReference type="AlphaFoldDB" id="A0A319B5X4"/>
<keyword evidence="2" id="KW-0472">Membrane</keyword>
<organism evidence="3 4">
    <name type="scientific">Aspergillus vadensis (strain CBS 113365 / IMI 142717 / IBT 24658)</name>
    <dbReference type="NCBI Taxonomy" id="1448311"/>
    <lineage>
        <taxon>Eukaryota</taxon>
        <taxon>Fungi</taxon>
        <taxon>Dikarya</taxon>
        <taxon>Ascomycota</taxon>
        <taxon>Pezizomycotina</taxon>
        <taxon>Eurotiomycetes</taxon>
        <taxon>Eurotiomycetidae</taxon>
        <taxon>Eurotiales</taxon>
        <taxon>Aspergillaceae</taxon>
        <taxon>Aspergillus</taxon>
        <taxon>Aspergillus subgen. Circumdati</taxon>
    </lineage>
</organism>
<evidence type="ECO:0000256" key="2">
    <source>
        <dbReference type="SAM" id="Phobius"/>
    </source>
</evidence>
<proteinExistence type="predicted"/>
<keyword evidence="2" id="KW-1133">Transmembrane helix</keyword>
<gene>
    <name evidence="3" type="ORF">BO88DRAFT_416218</name>
</gene>
<dbReference type="InterPro" id="IPR035994">
    <property type="entry name" value="Nucleoside_phosphorylase_sf"/>
</dbReference>
<dbReference type="Proteomes" id="UP000248405">
    <property type="component" value="Unassembled WGS sequence"/>
</dbReference>
<evidence type="ECO:0000313" key="3">
    <source>
        <dbReference type="EMBL" id="PYH67845.1"/>
    </source>
</evidence>
<name>A0A319B5X4_ASPVC</name>
<evidence type="ECO:0000256" key="1">
    <source>
        <dbReference type="SAM" id="MobiDB-lite"/>
    </source>
</evidence>
<accession>A0A319B5X4</accession>
<keyword evidence="2" id="KW-0812">Transmembrane</keyword>
<dbReference type="Gene3D" id="3.40.50.1580">
    <property type="entry name" value="Nucleoside phosphorylase domain"/>
    <property type="match status" value="1"/>
</dbReference>
<dbReference type="EMBL" id="KZ821628">
    <property type="protein sequence ID" value="PYH67845.1"/>
    <property type="molecule type" value="Genomic_DNA"/>
</dbReference>
<reference evidence="3" key="1">
    <citation type="submission" date="2016-12" db="EMBL/GenBank/DDBJ databases">
        <title>The genomes of Aspergillus section Nigri reveals drivers in fungal speciation.</title>
        <authorList>
            <consortium name="DOE Joint Genome Institute"/>
            <person name="Vesth T.C."/>
            <person name="Nybo J."/>
            <person name="Theobald S."/>
            <person name="Brandl J."/>
            <person name="Frisvad J.C."/>
            <person name="Nielsen K.F."/>
            <person name="Lyhne E.K."/>
            <person name="Kogle M.E."/>
            <person name="Kuo A."/>
            <person name="Riley R."/>
            <person name="Clum A."/>
            <person name="Nolan M."/>
            <person name="Lipzen A."/>
            <person name="Salamov A."/>
            <person name="Henrissat B."/>
            <person name="Wiebenga A."/>
            <person name="De Vries R.P."/>
            <person name="Grigoriev I.V."/>
            <person name="Mortensen U.H."/>
            <person name="Andersen M.R."/>
            <person name="Baker S.E."/>
        </authorList>
    </citation>
    <scope>NUCLEOTIDE SEQUENCE [LARGE SCALE GENOMIC DNA]</scope>
    <source>
        <strain evidence="3">CBS 113365</strain>
    </source>
</reference>